<dbReference type="CDD" id="cd07177">
    <property type="entry name" value="terB_like"/>
    <property type="match status" value="1"/>
</dbReference>
<dbReference type="SUPFAM" id="SSF158682">
    <property type="entry name" value="TerB-like"/>
    <property type="match status" value="1"/>
</dbReference>
<sequence length="147" mass="15629">MIRRIAAQLGLPAAARLRKTAAVRILSAMCHVSKCDGIIAPAEVALISDTIQRLTGRSFAPDEIMQLADQTRLQLTPQDYAAFGTGLRKDEKAVMMHGVLAIAIASGRIFPAEYAFVTALAQGLGLQGADVRRLLGLAIADMNTRGA</sequence>
<dbReference type="KEGG" id="lvs:LOKVESSMR4R_02813"/>
<dbReference type="EMBL" id="CP021431">
    <property type="protein sequence ID" value="ARU02107.1"/>
    <property type="molecule type" value="Genomic_DNA"/>
</dbReference>
<organism evidence="2 3">
    <name type="scientific">Yoonia vestfoldensis</name>
    <dbReference type="NCBI Taxonomy" id="245188"/>
    <lineage>
        <taxon>Bacteria</taxon>
        <taxon>Pseudomonadati</taxon>
        <taxon>Pseudomonadota</taxon>
        <taxon>Alphaproteobacteria</taxon>
        <taxon>Rhodobacterales</taxon>
        <taxon>Paracoccaceae</taxon>
        <taxon>Yoonia</taxon>
    </lineage>
</organism>
<gene>
    <name evidence="2" type="ORF">LOKVESSMR4R_02813</name>
</gene>
<dbReference type="AlphaFoldDB" id="A0A1Y0EES9"/>
<evidence type="ECO:0000259" key="1">
    <source>
        <dbReference type="Pfam" id="PF05099"/>
    </source>
</evidence>
<reference evidence="2 3" key="1">
    <citation type="submission" date="2017-05" db="EMBL/GenBank/DDBJ databases">
        <title>Genome Sequence of Loktanella vestfoldensis Strain SMR4r Isolated from a Culture of the Diatom Skeletonema marinoi.</title>
        <authorList>
            <person name="Topel M."/>
            <person name="Pinder M.I.M."/>
            <person name="Johansson O.N."/>
            <person name="Kourtchenko O."/>
            <person name="Godhe A."/>
            <person name="Clarke A.K."/>
        </authorList>
    </citation>
    <scope>NUCLEOTIDE SEQUENCE [LARGE SCALE GENOMIC DNA]</scope>
    <source>
        <strain evidence="2 3">SMR4r</strain>
    </source>
</reference>
<dbReference type="Pfam" id="PF05099">
    <property type="entry name" value="TerB"/>
    <property type="match status" value="1"/>
</dbReference>
<dbReference type="InterPro" id="IPR029024">
    <property type="entry name" value="TerB-like"/>
</dbReference>
<dbReference type="RefSeq" id="WP_087209541.1">
    <property type="nucleotide sequence ID" value="NZ_CP021431.1"/>
</dbReference>
<dbReference type="Proteomes" id="UP000195273">
    <property type="component" value="Chromosome"/>
</dbReference>
<dbReference type="Gene3D" id="1.10.3680.10">
    <property type="entry name" value="TerB-like"/>
    <property type="match status" value="1"/>
</dbReference>
<protein>
    <submittedName>
        <fullName evidence="2">Tellurite resistance protein TerB</fullName>
    </submittedName>
</protein>
<dbReference type="OrthoDB" id="7703595at2"/>
<proteinExistence type="predicted"/>
<evidence type="ECO:0000313" key="3">
    <source>
        <dbReference type="Proteomes" id="UP000195273"/>
    </source>
</evidence>
<name>A0A1Y0EES9_9RHOB</name>
<dbReference type="InterPro" id="IPR007791">
    <property type="entry name" value="DjlA_N"/>
</dbReference>
<evidence type="ECO:0000313" key="2">
    <source>
        <dbReference type="EMBL" id="ARU02107.1"/>
    </source>
</evidence>
<feature type="domain" description="Co-chaperone DjlA N-terminal" evidence="1">
    <location>
        <begin position="25"/>
        <end position="133"/>
    </location>
</feature>
<accession>A0A1Y0EES9</accession>
<keyword evidence="3" id="KW-1185">Reference proteome</keyword>